<name>A0A383E6B7_9ZZZZ</name>
<evidence type="ECO:0000259" key="5">
    <source>
        <dbReference type="Pfam" id="PF00496"/>
    </source>
</evidence>
<dbReference type="Gene3D" id="3.10.105.10">
    <property type="entry name" value="Dipeptide-binding Protein, Domain 3"/>
    <property type="match status" value="1"/>
</dbReference>
<dbReference type="PANTHER" id="PTHR30290">
    <property type="entry name" value="PERIPLASMIC BINDING COMPONENT OF ABC TRANSPORTER"/>
    <property type="match status" value="1"/>
</dbReference>
<keyword evidence="4" id="KW-0732">Signal</keyword>
<feature type="non-terminal residue" evidence="6">
    <location>
        <position position="232"/>
    </location>
</feature>
<evidence type="ECO:0000256" key="1">
    <source>
        <dbReference type="ARBA" id="ARBA00004196"/>
    </source>
</evidence>
<dbReference type="SUPFAM" id="SSF53850">
    <property type="entry name" value="Periplasmic binding protein-like II"/>
    <property type="match status" value="1"/>
</dbReference>
<comment type="similarity">
    <text evidence="2">Belongs to the bacterial solute-binding protein 5 family.</text>
</comment>
<dbReference type="GO" id="GO:1904680">
    <property type="term" value="F:peptide transmembrane transporter activity"/>
    <property type="evidence" value="ECO:0007669"/>
    <property type="project" value="TreeGrafter"/>
</dbReference>
<dbReference type="GO" id="GO:0015833">
    <property type="term" value="P:peptide transport"/>
    <property type="evidence" value="ECO:0007669"/>
    <property type="project" value="TreeGrafter"/>
</dbReference>
<dbReference type="Gene3D" id="3.90.76.10">
    <property type="entry name" value="Dipeptide-binding Protein, Domain 1"/>
    <property type="match status" value="1"/>
</dbReference>
<evidence type="ECO:0000256" key="3">
    <source>
        <dbReference type="ARBA" id="ARBA00022448"/>
    </source>
</evidence>
<protein>
    <recommendedName>
        <fullName evidence="5">Solute-binding protein family 5 domain-containing protein</fullName>
    </recommendedName>
</protein>
<evidence type="ECO:0000256" key="4">
    <source>
        <dbReference type="ARBA" id="ARBA00022729"/>
    </source>
</evidence>
<dbReference type="InterPro" id="IPR039424">
    <property type="entry name" value="SBP_5"/>
</dbReference>
<dbReference type="PANTHER" id="PTHR30290:SF10">
    <property type="entry name" value="PERIPLASMIC OLIGOPEPTIDE-BINDING PROTEIN-RELATED"/>
    <property type="match status" value="1"/>
</dbReference>
<feature type="non-terminal residue" evidence="6">
    <location>
        <position position="1"/>
    </location>
</feature>
<dbReference type="Gene3D" id="3.40.190.10">
    <property type="entry name" value="Periplasmic binding protein-like II"/>
    <property type="match status" value="1"/>
</dbReference>
<accession>A0A383E6B7</accession>
<organism evidence="6">
    <name type="scientific">marine metagenome</name>
    <dbReference type="NCBI Taxonomy" id="408172"/>
    <lineage>
        <taxon>unclassified sequences</taxon>
        <taxon>metagenomes</taxon>
        <taxon>ecological metagenomes</taxon>
    </lineage>
</organism>
<comment type="subcellular location">
    <subcellularLocation>
        <location evidence="1">Cell envelope</location>
    </subcellularLocation>
</comment>
<dbReference type="GO" id="GO:0030313">
    <property type="term" value="C:cell envelope"/>
    <property type="evidence" value="ECO:0007669"/>
    <property type="project" value="UniProtKB-SubCell"/>
</dbReference>
<feature type="domain" description="Solute-binding protein family 5" evidence="5">
    <location>
        <begin position="2"/>
        <end position="213"/>
    </location>
</feature>
<dbReference type="InterPro" id="IPR000914">
    <property type="entry name" value="SBP_5_dom"/>
</dbReference>
<proteinExistence type="inferred from homology"/>
<evidence type="ECO:0000256" key="2">
    <source>
        <dbReference type="ARBA" id="ARBA00005695"/>
    </source>
</evidence>
<evidence type="ECO:0000313" key="6">
    <source>
        <dbReference type="EMBL" id="SVE51628.1"/>
    </source>
</evidence>
<reference evidence="6" key="1">
    <citation type="submission" date="2018-05" db="EMBL/GenBank/DDBJ databases">
        <authorList>
            <person name="Lanie J.A."/>
            <person name="Ng W.-L."/>
            <person name="Kazmierczak K.M."/>
            <person name="Andrzejewski T.M."/>
            <person name="Davidsen T.M."/>
            <person name="Wayne K.J."/>
            <person name="Tettelin H."/>
            <person name="Glass J.I."/>
            <person name="Rusch D."/>
            <person name="Podicherti R."/>
            <person name="Tsui H.-C.T."/>
            <person name="Winkler M.E."/>
        </authorList>
    </citation>
    <scope>NUCLEOTIDE SEQUENCE</scope>
</reference>
<dbReference type="Pfam" id="PF00496">
    <property type="entry name" value="SBP_bac_5"/>
    <property type="match status" value="1"/>
</dbReference>
<sequence length="232" mass="26521">KTASDYAHLIYFIKGAKAYNTGKGKAEEVAITAKDEKTLVVTLNHPTSYFKNLFPFFTLYPVRKDLIKKHGKDWTKPGKFVGNGAFQLKKWVTNEYILLEKNPKYWNEKKVKQSQIKWLPTENANTAFKMYEAGQCDYLGAIPLDYIEELAKRPDFHQATYLGTYYFSFNVTKAPFNDKKVRRALALAIDREIICEDILKGGQKPAYAFVPPAKVLEEKGFKSTPFSAPPEV</sequence>
<gene>
    <name evidence="6" type="ORF">METZ01_LOCUS504482</name>
</gene>
<dbReference type="EMBL" id="UINC01222725">
    <property type="protein sequence ID" value="SVE51628.1"/>
    <property type="molecule type" value="Genomic_DNA"/>
</dbReference>
<dbReference type="CDD" id="cd08504">
    <property type="entry name" value="PBP2_OppA"/>
    <property type="match status" value="1"/>
</dbReference>
<dbReference type="AlphaFoldDB" id="A0A383E6B7"/>
<keyword evidence="3" id="KW-0813">Transport</keyword>